<dbReference type="EMBL" id="ATMT01000029">
    <property type="protein sequence ID" value="EPY07797.1"/>
    <property type="molecule type" value="Genomic_DNA"/>
</dbReference>
<gene>
    <name evidence="1" type="ORF">PAALTS15_07619</name>
</gene>
<dbReference type="Proteomes" id="UP000015344">
    <property type="component" value="Unassembled WGS sequence"/>
</dbReference>
<protein>
    <submittedName>
        <fullName evidence="1">Uncharacterized protein</fullName>
    </submittedName>
</protein>
<organism evidence="1 2">
    <name type="scientific">Paenibacillus alvei TS-15</name>
    <dbReference type="NCBI Taxonomy" id="1117108"/>
    <lineage>
        <taxon>Bacteria</taxon>
        <taxon>Bacillati</taxon>
        <taxon>Bacillota</taxon>
        <taxon>Bacilli</taxon>
        <taxon>Bacillales</taxon>
        <taxon>Paenibacillaceae</taxon>
        <taxon>Paenibacillus</taxon>
    </lineage>
</organism>
<sequence length="86" mass="10259">MDWYSTETTMLMQQVSVERNAMNSWMFMRPMKRKELRVTEGEADALFGRAVQVLQEMMESEHAEHRLQAAEIVLRHAKKRRFRLSS</sequence>
<name>S9SPV1_PAEAL</name>
<accession>S9SPV1</accession>
<proteinExistence type="predicted"/>
<reference evidence="1 2" key="1">
    <citation type="submission" date="2013-05" db="EMBL/GenBank/DDBJ databases">
        <authorList>
            <person name="Strain E.A."/>
            <person name="Brown E."/>
            <person name="Allard M.W."/>
            <person name="Luo Y.L."/>
        </authorList>
    </citation>
    <scope>NUCLEOTIDE SEQUENCE [LARGE SCALE GENOMIC DNA]</scope>
    <source>
        <strain evidence="1 2">TS-15</strain>
    </source>
</reference>
<evidence type="ECO:0000313" key="1">
    <source>
        <dbReference type="EMBL" id="EPY07797.1"/>
    </source>
</evidence>
<dbReference type="PATRIC" id="fig|1117108.3.peg.1576"/>
<evidence type="ECO:0000313" key="2">
    <source>
        <dbReference type="Proteomes" id="UP000015344"/>
    </source>
</evidence>
<dbReference type="RefSeq" id="WP_021258988.1">
    <property type="nucleotide sequence ID" value="NZ_ATMT01000029.1"/>
</dbReference>
<dbReference type="AlphaFoldDB" id="S9SPV1"/>
<comment type="caution">
    <text evidence="1">The sequence shown here is derived from an EMBL/GenBank/DDBJ whole genome shotgun (WGS) entry which is preliminary data.</text>
</comment>